<evidence type="ECO:0000313" key="1">
    <source>
        <dbReference type="EMBL" id="ALL40593.1"/>
    </source>
</evidence>
<reference evidence="1" key="1">
    <citation type="submission" date="2015-07" db="EMBL/GenBank/DDBJ databases">
        <title>Elucidating the P. pachyrhizi secretome and potential effectors.</title>
        <authorList>
            <person name="de Carvalho M.C.C.G."/>
            <person name="Nascimento L.C."/>
            <person name="Darben L.M."/>
            <person name="Polizel-Podanosqui A.M."/>
            <person name="Lopes-Caitar V.S."/>
            <person name="Rocha C.S."/>
            <person name="Qi M."/>
            <person name="Carazolle M."/>
            <person name="Kuwahara M.K."/>
            <person name="Pereira G.A.G."/>
            <person name="Abdelnoor R.V."/>
            <person name="Whitham S.A."/>
            <person name="Marcelino-Guimaraes F.C."/>
        </authorList>
    </citation>
    <scope>NUCLEOTIDE SEQUENCE</scope>
</reference>
<proteinExistence type="evidence at transcript level"/>
<name>A0A0S1MI76_PHAPC</name>
<dbReference type="AlphaFoldDB" id="A0A0S1MI76"/>
<sequence>MNFGSSSKKNLVARPLVGIRRLVLVCTAMVWSITLILSQPSGVNSSPFLRVAKSIGPEVAKGAAGGVGLVAVEQIANKVIGRSTDGKNVEEENSGSKNFS</sequence>
<dbReference type="EMBL" id="KT246502">
    <property type="protein sequence ID" value="ALL40593.1"/>
    <property type="molecule type" value="mRNA"/>
</dbReference>
<protein>
    <submittedName>
        <fullName evidence="1">Uncharacterized protein</fullName>
    </submittedName>
</protein>
<organism evidence="1">
    <name type="scientific">Phakopsora pachyrhizi</name>
    <name type="common">Asian soybean rust disease fungus</name>
    <dbReference type="NCBI Taxonomy" id="170000"/>
    <lineage>
        <taxon>Eukaryota</taxon>
        <taxon>Fungi</taxon>
        <taxon>Dikarya</taxon>
        <taxon>Basidiomycota</taxon>
        <taxon>Pucciniomycotina</taxon>
        <taxon>Pucciniomycetes</taxon>
        <taxon>Pucciniales</taxon>
        <taxon>Phakopsoraceae</taxon>
        <taxon>Phakopsora</taxon>
    </lineage>
</organism>
<accession>A0A0S1MI76</accession>